<name>A0A6C8YHE0_SALER</name>
<proteinExistence type="predicted"/>
<protein>
    <submittedName>
        <fullName evidence="2">Excinuclease ABC subunit A</fullName>
    </submittedName>
</protein>
<dbReference type="EMBL" id="RSKH01000090">
    <property type="protein sequence ID" value="MII82174.1"/>
    <property type="molecule type" value="Genomic_DNA"/>
</dbReference>
<dbReference type="Pfam" id="PF00817">
    <property type="entry name" value="IMS"/>
    <property type="match status" value="1"/>
</dbReference>
<accession>A0A6C8YHE0</accession>
<organism evidence="2">
    <name type="scientific">Salmonella enterica subsp. salamae</name>
    <dbReference type="NCBI Taxonomy" id="59202"/>
    <lineage>
        <taxon>Bacteria</taxon>
        <taxon>Pseudomonadati</taxon>
        <taxon>Pseudomonadota</taxon>
        <taxon>Gammaproteobacteria</taxon>
        <taxon>Enterobacterales</taxon>
        <taxon>Enterobacteriaceae</taxon>
        <taxon>Salmonella</taxon>
    </lineage>
</organism>
<gene>
    <name evidence="2" type="ORF">AIF45_24735</name>
</gene>
<dbReference type="Proteomes" id="UP000885342">
    <property type="component" value="Unassembled WGS sequence"/>
</dbReference>
<sequence>MRHVVIFCASILNRFFASVECVKRRLNPLEAYLVVMSNAERAGGLVLAATPKMKQEHHIKTGSRMYELPTWDKRIIIAPPRMKLYLKV</sequence>
<reference evidence="2" key="1">
    <citation type="submission" date="2018-08" db="EMBL/GenBank/DDBJ databases">
        <authorList>
            <consortium name="GenomeTrakr network: Whole genome sequencing for foodborne pathogen traceback"/>
        </authorList>
    </citation>
    <scope>NUCLEOTIDE SEQUENCE [LARGE SCALE GENOMIC DNA]</scope>
    <source>
        <strain evidence="2">FDA00003943</strain>
    </source>
</reference>
<comment type="caution">
    <text evidence="2">The sequence shown here is derived from an EMBL/GenBank/DDBJ whole genome shotgun (WGS) entry which is preliminary data.</text>
</comment>
<dbReference type="GO" id="GO:0006281">
    <property type="term" value="P:DNA repair"/>
    <property type="evidence" value="ECO:0007669"/>
    <property type="project" value="InterPro"/>
</dbReference>
<feature type="domain" description="UmuC" evidence="1">
    <location>
        <begin position="13"/>
        <end position="87"/>
    </location>
</feature>
<dbReference type="InterPro" id="IPR001126">
    <property type="entry name" value="UmuC"/>
</dbReference>
<feature type="non-terminal residue" evidence="2">
    <location>
        <position position="88"/>
    </location>
</feature>
<dbReference type="InterPro" id="IPR043502">
    <property type="entry name" value="DNA/RNA_pol_sf"/>
</dbReference>
<dbReference type="SUPFAM" id="SSF56672">
    <property type="entry name" value="DNA/RNA polymerases"/>
    <property type="match status" value="1"/>
</dbReference>
<dbReference type="AlphaFoldDB" id="A0A6C8YHE0"/>
<evidence type="ECO:0000259" key="1">
    <source>
        <dbReference type="Pfam" id="PF00817"/>
    </source>
</evidence>
<evidence type="ECO:0000313" key="2">
    <source>
        <dbReference type="EMBL" id="MII82174.1"/>
    </source>
</evidence>